<dbReference type="InterPro" id="IPR038763">
    <property type="entry name" value="DHH_sf"/>
</dbReference>
<dbReference type="Proteomes" id="UP000095751">
    <property type="component" value="Unassembled WGS sequence"/>
</dbReference>
<dbReference type="GO" id="GO:0005737">
    <property type="term" value="C:cytoplasm"/>
    <property type="evidence" value="ECO:0007669"/>
    <property type="project" value="InterPro"/>
</dbReference>
<dbReference type="Pfam" id="PF01368">
    <property type="entry name" value="DHH"/>
    <property type="match status" value="1"/>
</dbReference>
<feature type="domain" description="DHHA2" evidence="5">
    <location>
        <begin position="262"/>
        <end position="415"/>
    </location>
</feature>
<dbReference type="InParanoid" id="A0A1E7EJG4"/>
<keyword evidence="4" id="KW-0464">Manganese</keyword>
<evidence type="ECO:0000313" key="7">
    <source>
        <dbReference type="Proteomes" id="UP000095751"/>
    </source>
</evidence>
<evidence type="ECO:0000256" key="4">
    <source>
        <dbReference type="ARBA" id="ARBA00023211"/>
    </source>
</evidence>
<protein>
    <submittedName>
        <fullName evidence="6">DHH phosphoesterase</fullName>
    </submittedName>
</protein>
<dbReference type="PANTHER" id="PTHR12112">
    <property type="entry name" value="BNIP - RELATED"/>
    <property type="match status" value="1"/>
</dbReference>
<organism evidence="6 7">
    <name type="scientific">Fragilariopsis cylindrus CCMP1102</name>
    <dbReference type="NCBI Taxonomy" id="635003"/>
    <lineage>
        <taxon>Eukaryota</taxon>
        <taxon>Sar</taxon>
        <taxon>Stramenopiles</taxon>
        <taxon>Ochrophyta</taxon>
        <taxon>Bacillariophyta</taxon>
        <taxon>Bacillariophyceae</taxon>
        <taxon>Bacillariophycidae</taxon>
        <taxon>Bacillariales</taxon>
        <taxon>Bacillariaceae</taxon>
        <taxon>Fragilariopsis</taxon>
    </lineage>
</organism>
<dbReference type="EMBL" id="KV784431">
    <property type="protein sequence ID" value="OEU06048.1"/>
    <property type="molecule type" value="Genomic_DNA"/>
</dbReference>
<comment type="cofactor">
    <cofactor evidence="1">
        <name>Mn(2+)</name>
        <dbReference type="ChEBI" id="CHEBI:29035"/>
    </cofactor>
</comment>
<keyword evidence="2" id="KW-0479">Metal-binding</keyword>
<keyword evidence="3" id="KW-0378">Hydrolase</keyword>
<dbReference type="GO" id="GO:0046872">
    <property type="term" value="F:metal ion binding"/>
    <property type="evidence" value="ECO:0007669"/>
    <property type="project" value="UniProtKB-KW"/>
</dbReference>
<name>A0A1E7EJG4_9STRA</name>
<dbReference type="Gene3D" id="3.90.1640.10">
    <property type="entry name" value="inorganic pyrophosphatase (n-terminal core)"/>
    <property type="match status" value="1"/>
</dbReference>
<dbReference type="PANTHER" id="PTHR12112:SF39">
    <property type="entry name" value="EG:152A3.5 PROTEIN (FBGN0003116_PN PROTEIN)"/>
    <property type="match status" value="1"/>
</dbReference>
<dbReference type="Pfam" id="PF02833">
    <property type="entry name" value="DHHA2"/>
    <property type="match status" value="1"/>
</dbReference>
<evidence type="ECO:0000259" key="5">
    <source>
        <dbReference type="SMART" id="SM01131"/>
    </source>
</evidence>
<sequence length="418" mass="47210">MSSLSIPDFVKGVKQRLIAEKQQQEQLPHIVIGNAAGDADSIISAITLAYVKTLQQQGQQLIVPIVSILADDLKFLRPETTFLLKDSAGMDNIKDDVNDLIAIDQIDELLPSSKATLTLVDHNYNQRQEQQSQWTVTEIVDHHLDEEKHVDTCPPKQRNIAFENSKALVASCATLVVEQFYNNNNNDDGTTCTTKTKMHPTLAGVILIDSVNMSEKVGKGTPRDLVALQQLLDDTDWTQIKLPDEILLGNNSINRPDRTKFFNHLQDLKFSSEFWNGLTSEQAIRMDYKSFSTFGLSSILLDMTDFFNNNKESILPSVEKVIRENQLELFGMMFCTDDDDNKFKRELAFASTSKVTMDRLVKYLTEGNTTPNLQVEVVHEEEAKTTTTTLYIVRMKQGNVKASRKQVAPILSEFFQIK</sequence>
<reference evidence="6 7" key="1">
    <citation type="submission" date="2016-09" db="EMBL/GenBank/DDBJ databases">
        <title>Extensive genetic diversity and differential bi-allelic expression allows diatom success in the polar Southern Ocean.</title>
        <authorList>
            <consortium name="DOE Joint Genome Institute"/>
            <person name="Mock T."/>
            <person name="Otillar R.P."/>
            <person name="Strauss J."/>
            <person name="Dupont C."/>
            <person name="Frickenhaus S."/>
            <person name="Maumus F."/>
            <person name="Mcmullan M."/>
            <person name="Sanges R."/>
            <person name="Schmutz J."/>
            <person name="Toseland A."/>
            <person name="Valas R."/>
            <person name="Veluchamy A."/>
            <person name="Ward B.J."/>
            <person name="Allen A."/>
            <person name="Barry K."/>
            <person name="Falciatore A."/>
            <person name="Ferrante M."/>
            <person name="Fortunato A.E."/>
            <person name="Gloeckner G."/>
            <person name="Gruber A."/>
            <person name="Hipkin R."/>
            <person name="Janech M."/>
            <person name="Kroth P."/>
            <person name="Leese F."/>
            <person name="Lindquist E."/>
            <person name="Lyon B.R."/>
            <person name="Martin J."/>
            <person name="Mayer C."/>
            <person name="Parker M."/>
            <person name="Quesneville H."/>
            <person name="Raymond J."/>
            <person name="Uhlig C."/>
            <person name="Valentin K.U."/>
            <person name="Worden A.Z."/>
            <person name="Armbrust E.V."/>
            <person name="Bowler C."/>
            <person name="Green B."/>
            <person name="Moulton V."/>
            <person name="Van Oosterhout C."/>
            <person name="Grigoriev I."/>
        </authorList>
    </citation>
    <scope>NUCLEOTIDE SEQUENCE [LARGE SCALE GENOMIC DNA]</scope>
    <source>
        <strain evidence="6 7">CCMP1102</strain>
    </source>
</reference>
<evidence type="ECO:0000256" key="3">
    <source>
        <dbReference type="ARBA" id="ARBA00022801"/>
    </source>
</evidence>
<evidence type="ECO:0000256" key="1">
    <source>
        <dbReference type="ARBA" id="ARBA00001936"/>
    </source>
</evidence>
<dbReference type="SMART" id="SM01131">
    <property type="entry name" value="DHHA2"/>
    <property type="match status" value="1"/>
</dbReference>
<evidence type="ECO:0000313" key="6">
    <source>
        <dbReference type="EMBL" id="OEU06048.1"/>
    </source>
</evidence>
<dbReference type="InterPro" id="IPR004097">
    <property type="entry name" value="DHHA2"/>
</dbReference>
<accession>A0A1E7EJG4</accession>
<keyword evidence="7" id="KW-1185">Reference proteome</keyword>
<dbReference type="GO" id="GO:0004309">
    <property type="term" value="F:exopolyphosphatase activity"/>
    <property type="evidence" value="ECO:0007669"/>
    <property type="project" value="TreeGrafter"/>
</dbReference>
<dbReference type="SUPFAM" id="SSF64182">
    <property type="entry name" value="DHH phosphoesterases"/>
    <property type="match status" value="1"/>
</dbReference>
<dbReference type="OrthoDB" id="374045at2759"/>
<dbReference type="Gene3D" id="3.10.310.20">
    <property type="entry name" value="DHHA2 domain"/>
    <property type="match status" value="1"/>
</dbReference>
<proteinExistence type="predicted"/>
<gene>
    <name evidence="6" type="ORF">FRACYDRAFT_256661</name>
</gene>
<dbReference type="KEGG" id="fcy:FRACYDRAFT_256661"/>
<dbReference type="InterPro" id="IPR001667">
    <property type="entry name" value="DDH_dom"/>
</dbReference>
<dbReference type="AlphaFoldDB" id="A0A1E7EJG4"/>
<dbReference type="InterPro" id="IPR038222">
    <property type="entry name" value="DHHA2_dom_sf"/>
</dbReference>
<evidence type="ECO:0000256" key="2">
    <source>
        <dbReference type="ARBA" id="ARBA00022723"/>
    </source>
</evidence>